<feature type="transmembrane region" description="Helical" evidence="8">
    <location>
        <begin position="279"/>
        <end position="297"/>
    </location>
</feature>
<evidence type="ECO:0000256" key="7">
    <source>
        <dbReference type="ARBA" id="ARBA00023136"/>
    </source>
</evidence>
<reference evidence="11" key="1">
    <citation type="submission" date="2022-11" db="UniProtKB">
        <authorList>
            <consortium name="EnsemblMetazoa"/>
        </authorList>
    </citation>
    <scope>IDENTIFICATION</scope>
</reference>
<dbReference type="InterPro" id="IPR003593">
    <property type="entry name" value="AAA+_ATPase"/>
</dbReference>
<dbReference type="CDD" id="cd03223">
    <property type="entry name" value="ABCD_peroxisomal_ALDP"/>
    <property type="match status" value="1"/>
</dbReference>
<evidence type="ECO:0008006" key="13">
    <source>
        <dbReference type="Google" id="ProtNLM"/>
    </source>
</evidence>
<keyword evidence="12" id="KW-1185">Reference proteome</keyword>
<dbReference type="GO" id="GO:0015910">
    <property type="term" value="P:long-chain fatty acid import into peroxisome"/>
    <property type="evidence" value="ECO:0007669"/>
    <property type="project" value="TreeGrafter"/>
</dbReference>
<dbReference type="GO" id="GO:0042760">
    <property type="term" value="P:very long-chain fatty acid catabolic process"/>
    <property type="evidence" value="ECO:0007669"/>
    <property type="project" value="TreeGrafter"/>
</dbReference>
<dbReference type="GO" id="GO:0005524">
    <property type="term" value="F:ATP binding"/>
    <property type="evidence" value="ECO:0007669"/>
    <property type="project" value="UniProtKB-KW"/>
</dbReference>
<dbReference type="PANTHER" id="PTHR11384">
    <property type="entry name" value="ATP-BINDING CASSETTE, SUB-FAMILY D MEMBER"/>
    <property type="match status" value="1"/>
</dbReference>
<dbReference type="Gene3D" id="3.40.50.300">
    <property type="entry name" value="P-loop containing nucleotide triphosphate hydrolases"/>
    <property type="match status" value="1"/>
</dbReference>
<evidence type="ECO:0000256" key="3">
    <source>
        <dbReference type="ARBA" id="ARBA00022692"/>
    </source>
</evidence>
<dbReference type="InterPro" id="IPR050835">
    <property type="entry name" value="ABC_transporter_sub-D"/>
</dbReference>
<feature type="transmembrane region" description="Helical" evidence="8">
    <location>
        <begin position="194"/>
        <end position="212"/>
    </location>
</feature>
<dbReference type="Pfam" id="PF00005">
    <property type="entry name" value="ABC_tran"/>
    <property type="match status" value="1"/>
</dbReference>
<dbReference type="PROSITE" id="PS50929">
    <property type="entry name" value="ABC_TM1F"/>
    <property type="match status" value="1"/>
</dbReference>
<evidence type="ECO:0000313" key="12">
    <source>
        <dbReference type="Proteomes" id="UP000887568"/>
    </source>
</evidence>
<dbReference type="InterPro" id="IPR036640">
    <property type="entry name" value="ABC1_TM_sf"/>
</dbReference>
<dbReference type="Gene3D" id="1.20.1560.10">
    <property type="entry name" value="ABC transporter type 1, transmembrane domain"/>
    <property type="match status" value="1"/>
</dbReference>
<dbReference type="SMART" id="SM00382">
    <property type="entry name" value="AAA"/>
    <property type="match status" value="1"/>
</dbReference>
<keyword evidence="5" id="KW-0067">ATP-binding</keyword>
<dbReference type="Pfam" id="PF06472">
    <property type="entry name" value="ABC_membrane_2"/>
    <property type="match status" value="1"/>
</dbReference>
<evidence type="ECO:0000256" key="5">
    <source>
        <dbReference type="ARBA" id="ARBA00022840"/>
    </source>
</evidence>
<evidence type="ECO:0000256" key="4">
    <source>
        <dbReference type="ARBA" id="ARBA00022741"/>
    </source>
</evidence>
<dbReference type="PANTHER" id="PTHR11384:SF59">
    <property type="entry name" value="LYSOSOMAL COBALAMIN TRANSPORTER ABCD4"/>
    <property type="match status" value="1"/>
</dbReference>
<dbReference type="GeneID" id="119728367"/>
<feature type="domain" description="ABC transmembrane type-1" evidence="10">
    <location>
        <begin position="43"/>
        <end position="302"/>
    </location>
</feature>
<keyword evidence="4" id="KW-0547">Nucleotide-binding</keyword>
<protein>
    <recommendedName>
        <fullName evidence="13">ATP-binding cassette sub-family D member 4</fullName>
    </recommendedName>
</protein>
<evidence type="ECO:0000256" key="1">
    <source>
        <dbReference type="ARBA" id="ARBA00008575"/>
    </source>
</evidence>
<dbReference type="GO" id="GO:0007031">
    <property type="term" value="P:peroxisome organization"/>
    <property type="evidence" value="ECO:0007669"/>
    <property type="project" value="TreeGrafter"/>
</dbReference>
<dbReference type="SUPFAM" id="SSF52540">
    <property type="entry name" value="P-loop containing nucleoside triphosphate hydrolases"/>
    <property type="match status" value="1"/>
</dbReference>
<feature type="domain" description="ABC transporter" evidence="9">
    <location>
        <begin position="423"/>
        <end position="644"/>
    </location>
</feature>
<evidence type="ECO:0000259" key="10">
    <source>
        <dbReference type="PROSITE" id="PS50929"/>
    </source>
</evidence>
<dbReference type="RefSeq" id="XP_038056512.1">
    <property type="nucleotide sequence ID" value="XM_038200584.1"/>
</dbReference>
<dbReference type="InterPro" id="IPR027417">
    <property type="entry name" value="P-loop_NTPase"/>
</dbReference>
<dbReference type="GO" id="GO:0005324">
    <property type="term" value="F:long-chain fatty acid transmembrane transporter activity"/>
    <property type="evidence" value="ECO:0007669"/>
    <property type="project" value="TreeGrafter"/>
</dbReference>
<dbReference type="Proteomes" id="UP000887568">
    <property type="component" value="Unplaced"/>
</dbReference>
<dbReference type="EnsemblMetazoa" id="XM_038200584.1">
    <property type="protein sequence ID" value="XP_038056512.1"/>
    <property type="gene ID" value="LOC119728367"/>
</dbReference>
<dbReference type="InterPro" id="IPR003439">
    <property type="entry name" value="ABC_transporter-like_ATP-bd"/>
</dbReference>
<dbReference type="AlphaFoldDB" id="A0A913ZY77"/>
<comment type="similarity">
    <text evidence="1">Belongs to the ABC transporter superfamily. ABCD family. Peroxisomal fatty acyl CoA transporter (TC 3.A.1.203) subfamily.</text>
</comment>
<organism evidence="11 12">
    <name type="scientific">Patiria miniata</name>
    <name type="common">Bat star</name>
    <name type="synonym">Asterina miniata</name>
    <dbReference type="NCBI Taxonomy" id="46514"/>
    <lineage>
        <taxon>Eukaryota</taxon>
        <taxon>Metazoa</taxon>
        <taxon>Echinodermata</taxon>
        <taxon>Eleutherozoa</taxon>
        <taxon>Asterozoa</taxon>
        <taxon>Asteroidea</taxon>
        <taxon>Valvatacea</taxon>
        <taxon>Valvatida</taxon>
        <taxon>Asterinidae</taxon>
        <taxon>Patiria</taxon>
    </lineage>
</organism>
<feature type="transmembrane region" description="Helical" evidence="8">
    <location>
        <begin position="88"/>
        <end position="105"/>
    </location>
</feature>
<dbReference type="GO" id="GO:0140359">
    <property type="term" value="F:ABC-type transporter activity"/>
    <property type="evidence" value="ECO:0007669"/>
    <property type="project" value="InterPro"/>
</dbReference>
<keyword evidence="7 8" id="KW-0472">Membrane</keyword>
<keyword evidence="3 8" id="KW-0812">Transmembrane</keyword>
<evidence type="ECO:0000256" key="6">
    <source>
        <dbReference type="ARBA" id="ARBA00022989"/>
    </source>
</evidence>
<name>A0A913ZY77_PATMI</name>
<evidence type="ECO:0000256" key="8">
    <source>
        <dbReference type="SAM" id="Phobius"/>
    </source>
</evidence>
<dbReference type="SUPFAM" id="SSF90123">
    <property type="entry name" value="ABC transporter transmembrane region"/>
    <property type="match status" value="1"/>
</dbReference>
<evidence type="ECO:0000313" key="11">
    <source>
        <dbReference type="EnsemblMetazoa" id="XP_038056512.1"/>
    </source>
</evidence>
<dbReference type="CTD" id="5826"/>
<proteinExistence type="inferred from homology"/>
<evidence type="ECO:0000256" key="2">
    <source>
        <dbReference type="ARBA" id="ARBA00022448"/>
    </source>
</evidence>
<dbReference type="GO" id="GO:0016887">
    <property type="term" value="F:ATP hydrolysis activity"/>
    <property type="evidence" value="ECO:0007669"/>
    <property type="project" value="InterPro"/>
</dbReference>
<accession>A0A913ZY77</accession>
<dbReference type="GO" id="GO:0005778">
    <property type="term" value="C:peroxisomal membrane"/>
    <property type="evidence" value="ECO:0007669"/>
    <property type="project" value="TreeGrafter"/>
</dbReference>
<dbReference type="PROSITE" id="PS50893">
    <property type="entry name" value="ABC_TRANSPORTER_2"/>
    <property type="match status" value="1"/>
</dbReference>
<dbReference type="InterPro" id="IPR011527">
    <property type="entry name" value="ABC1_TM_dom"/>
</dbReference>
<dbReference type="OMA" id="KQFHDME"/>
<feature type="transmembrane region" description="Helical" evidence="8">
    <location>
        <begin position="163"/>
        <end position="182"/>
    </location>
</feature>
<keyword evidence="6 8" id="KW-1133">Transmembrane helix</keyword>
<dbReference type="GO" id="GO:0006635">
    <property type="term" value="P:fatty acid beta-oxidation"/>
    <property type="evidence" value="ECO:0007669"/>
    <property type="project" value="TreeGrafter"/>
</dbReference>
<evidence type="ECO:0000259" key="9">
    <source>
        <dbReference type="PROSITE" id="PS50893"/>
    </source>
</evidence>
<sequence>MAMMFKRSHDSKAKTYRVDLLFIKRLARIFKLFFPSFRSAHTALFLLLLLVSLGGEVAVYYVGLIPSEYNSVLPARNLEGFIKTTWQSMLYICLVALILSAQYYISKMLYIHWREALSLVIHKMYFKDFRYYQLNVLKIDNIDNPDQRITQDVERLCNQFSSIIPLLIVSPFTIPFYTYSAWAGTGYIGPVSIYLYFVLGTIINTFLMAPVVERTYRQEKLEGSYRFKHVQIRSNAEAAAFYVAGQIERDKTNKKLKTLLDTQANLVNFDFWLQVSINLFNYIGSILSYVAIAVPIFAGAYDNLDSTELYSLISKNSFVCMYLIYCFSKLIDLSNQVTEIAGYSHRVGELLESLKTLPENDTLQREKGDPASNRLVTKANYGSPVQLPDRQELLCNNKEGWHEMQDSEDESVGESTAQVPVAYKLDMVCVATPDSKEILIKDLSLEIRVGYNLLISGPTGSGKTSILRVLRGLFQTHSGNITVDQGLAPDDVVFIPQKPFLTDGTLKEQVIYPMSISSLETPSDADTYIMEILDRVGLLHLYERIGSLDGAEDWNWNDVLTPGEMQCLSFARVYYTKPLFAFLDEATSAITVQQQNRFYTHCKALGITLVSVGHRDSLKRFHDAQLVLQGNGGWSLNDIVDADL</sequence>
<keyword evidence="2" id="KW-0813">Transport</keyword>
<dbReference type="OrthoDB" id="422637at2759"/>